<dbReference type="EMBL" id="BGPR01074704">
    <property type="protein sequence ID" value="GBO46800.1"/>
    <property type="molecule type" value="Genomic_DNA"/>
</dbReference>
<dbReference type="AlphaFoldDB" id="A0A4Y2XCT7"/>
<evidence type="ECO:0000313" key="1">
    <source>
        <dbReference type="EMBL" id="GBO46800.1"/>
    </source>
</evidence>
<evidence type="ECO:0000313" key="2">
    <source>
        <dbReference type="Proteomes" id="UP000499080"/>
    </source>
</evidence>
<keyword evidence="2" id="KW-1185">Reference proteome</keyword>
<dbReference type="Proteomes" id="UP000499080">
    <property type="component" value="Unassembled WGS sequence"/>
</dbReference>
<name>A0A4Y2XCT7_ARAVE</name>
<reference evidence="1 2" key="1">
    <citation type="journal article" date="2019" name="Sci. Rep.">
        <title>Orb-weaving spider Araneus ventricosus genome elucidates the spidroin gene catalogue.</title>
        <authorList>
            <person name="Kono N."/>
            <person name="Nakamura H."/>
            <person name="Ohtoshi R."/>
            <person name="Moran D.A.P."/>
            <person name="Shinohara A."/>
            <person name="Yoshida Y."/>
            <person name="Fujiwara M."/>
            <person name="Mori M."/>
            <person name="Tomita M."/>
            <person name="Arakawa K."/>
        </authorList>
    </citation>
    <scope>NUCLEOTIDE SEQUENCE [LARGE SCALE GENOMIC DNA]</scope>
</reference>
<comment type="caution">
    <text evidence="1">The sequence shown here is derived from an EMBL/GenBank/DDBJ whole genome shotgun (WGS) entry which is preliminary data.</text>
</comment>
<proteinExistence type="predicted"/>
<sequence length="150" mass="17217">MAFIDSQPVVETIGENCHMVEFNFTVNNYRDISSLDFIREHRILCERFGTEWTVWILFQKTDSNEPVSCIVSISRTDDEEIKVMVSLSMLLHNVSTLACSDVLDVPATKTAKDWEFQKYIDPLLQSENSAILNDGNLDVKFCLTVFDCHE</sequence>
<evidence type="ECO:0008006" key="3">
    <source>
        <dbReference type="Google" id="ProtNLM"/>
    </source>
</evidence>
<organism evidence="1 2">
    <name type="scientific">Araneus ventricosus</name>
    <name type="common">Orbweaver spider</name>
    <name type="synonym">Epeira ventricosa</name>
    <dbReference type="NCBI Taxonomy" id="182803"/>
    <lineage>
        <taxon>Eukaryota</taxon>
        <taxon>Metazoa</taxon>
        <taxon>Ecdysozoa</taxon>
        <taxon>Arthropoda</taxon>
        <taxon>Chelicerata</taxon>
        <taxon>Arachnida</taxon>
        <taxon>Araneae</taxon>
        <taxon>Araneomorphae</taxon>
        <taxon>Entelegynae</taxon>
        <taxon>Araneoidea</taxon>
        <taxon>Araneidae</taxon>
        <taxon>Araneus</taxon>
    </lineage>
</organism>
<accession>A0A4Y2XCT7</accession>
<protein>
    <recommendedName>
        <fullName evidence="3">MATH domain-containing protein</fullName>
    </recommendedName>
</protein>
<gene>
    <name evidence="1" type="ORF">AVEN_57058_1</name>
</gene>